<evidence type="ECO:0000256" key="3">
    <source>
        <dbReference type="ARBA" id="ARBA00022989"/>
    </source>
</evidence>
<reference evidence="8" key="1">
    <citation type="journal article" date="2019" name="Int. J. Syst. Evol. Microbiol.">
        <title>The Global Catalogue of Microorganisms (GCM) 10K type strain sequencing project: providing services to taxonomists for standard genome sequencing and annotation.</title>
        <authorList>
            <consortium name="The Broad Institute Genomics Platform"/>
            <consortium name="The Broad Institute Genome Sequencing Center for Infectious Disease"/>
            <person name="Wu L."/>
            <person name="Ma J."/>
        </authorList>
    </citation>
    <scope>NUCLEOTIDE SEQUENCE [LARGE SCALE GENOMIC DNA]</scope>
    <source>
        <strain evidence="8">JCM 18392</strain>
    </source>
</reference>
<accession>A0ABP9E8B4</accession>
<evidence type="ECO:0000256" key="2">
    <source>
        <dbReference type="ARBA" id="ARBA00022692"/>
    </source>
</evidence>
<protein>
    <recommendedName>
        <fullName evidence="6">Lipopolysaccharide assembly protein A domain-containing protein</fullName>
    </recommendedName>
</protein>
<dbReference type="EMBL" id="BAABJY010000002">
    <property type="protein sequence ID" value="GAA4866113.1"/>
    <property type="molecule type" value="Genomic_DNA"/>
</dbReference>
<sequence length="85" mass="8777">MRVLRLLLAFASIALGVAIGALNPQAVTLDLGVVLVPTTLGVLVLSTLLLGAILGGIMLVASVVLPLRRRLHQARTGAGRASDRD</sequence>
<dbReference type="InterPro" id="IPR010445">
    <property type="entry name" value="LapA_dom"/>
</dbReference>
<proteinExistence type="predicted"/>
<organism evidence="7 8">
    <name type="scientific">Luteimonas vadosa</name>
    <dbReference type="NCBI Taxonomy" id="1165507"/>
    <lineage>
        <taxon>Bacteria</taxon>
        <taxon>Pseudomonadati</taxon>
        <taxon>Pseudomonadota</taxon>
        <taxon>Gammaproteobacteria</taxon>
        <taxon>Lysobacterales</taxon>
        <taxon>Lysobacteraceae</taxon>
        <taxon>Luteimonas</taxon>
    </lineage>
</organism>
<keyword evidence="3 5" id="KW-1133">Transmembrane helix</keyword>
<evidence type="ECO:0000313" key="8">
    <source>
        <dbReference type="Proteomes" id="UP001501323"/>
    </source>
</evidence>
<keyword evidence="1" id="KW-1003">Cell membrane</keyword>
<comment type="caution">
    <text evidence="7">The sequence shown here is derived from an EMBL/GenBank/DDBJ whole genome shotgun (WGS) entry which is preliminary data.</text>
</comment>
<keyword evidence="4 5" id="KW-0472">Membrane</keyword>
<dbReference type="Pfam" id="PF06305">
    <property type="entry name" value="LapA_dom"/>
    <property type="match status" value="1"/>
</dbReference>
<evidence type="ECO:0000256" key="5">
    <source>
        <dbReference type="SAM" id="Phobius"/>
    </source>
</evidence>
<keyword evidence="8" id="KW-1185">Reference proteome</keyword>
<feature type="domain" description="Lipopolysaccharide assembly protein A" evidence="6">
    <location>
        <begin position="22"/>
        <end position="75"/>
    </location>
</feature>
<evidence type="ECO:0000259" key="6">
    <source>
        <dbReference type="Pfam" id="PF06305"/>
    </source>
</evidence>
<gene>
    <name evidence="7" type="ORF">GCM10023332_17850</name>
</gene>
<keyword evidence="2 5" id="KW-0812">Transmembrane</keyword>
<feature type="transmembrane region" description="Helical" evidence="5">
    <location>
        <begin position="40"/>
        <end position="65"/>
    </location>
</feature>
<dbReference type="RefSeq" id="WP_345295149.1">
    <property type="nucleotide sequence ID" value="NZ_BAABJY010000002.1"/>
</dbReference>
<evidence type="ECO:0000256" key="4">
    <source>
        <dbReference type="ARBA" id="ARBA00023136"/>
    </source>
</evidence>
<evidence type="ECO:0000256" key="1">
    <source>
        <dbReference type="ARBA" id="ARBA00022475"/>
    </source>
</evidence>
<dbReference type="Proteomes" id="UP001501323">
    <property type="component" value="Unassembled WGS sequence"/>
</dbReference>
<name>A0ABP9E8B4_9GAMM</name>
<evidence type="ECO:0000313" key="7">
    <source>
        <dbReference type="EMBL" id="GAA4866113.1"/>
    </source>
</evidence>